<keyword evidence="1" id="KW-0472">Membrane</keyword>
<keyword evidence="3" id="KW-1185">Reference proteome</keyword>
<sequence>MDTGREQRLVAGDPLGHVGPALLGRLRVLPHHPVRLRLRAVSVTSSYAFFYLSVLPLLTLLSALLLLISYHQSPPARWWHEEPPGGGIRAMSVL</sequence>
<keyword evidence="1" id="KW-1133">Transmembrane helix</keyword>
<protein>
    <submittedName>
        <fullName evidence="2">Uncharacterized protein</fullName>
    </submittedName>
</protein>
<evidence type="ECO:0000313" key="2">
    <source>
        <dbReference type="EMBL" id="QEV34654.1"/>
    </source>
</evidence>
<dbReference type="Proteomes" id="UP000326029">
    <property type="component" value="Chromosome"/>
</dbReference>
<keyword evidence="1" id="KW-0812">Transmembrane</keyword>
<reference evidence="2 3" key="1">
    <citation type="submission" date="2017-09" db="EMBL/GenBank/DDBJ databases">
        <authorList>
            <person name="Lee N."/>
            <person name="Cho B.-K."/>
        </authorList>
    </citation>
    <scope>NUCLEOTIDE SEQUENCE [LARGE SCALE GENOMIC DNA]</scope>
    <source>
        <strain evidence="2 3">ATCC 19740</strain>
    </source>
</reference>
<dbReference type="EMBL" id="CP023693">
    <property type="protein sequence ID" value="QEV34654.1"/>
    <property type="molecule type" value="Genomic_DNA"/>
</dbReference>
<evidence type="ECO:0000256" key="1">
    <source>
        <dbReference type="SAM" id="Phobius"/>
    </source>
</evidence>
<accession>A0ABX6BJB1</accession>
<evidence type="ECO:0000313" key="3">
    <source>
        <dbReference type="Proteomes" id="UP000326029"/>
    </source>
</evidence>
<gene>
    <name evidence="2" type="ORF">CP977_22860</name>
</gene>
<proteinExistence type="predicted"/>
<feature type="transmembrane region" description="Helical" evidence="1">
    <location>
        <begin position="48"/>
        <end position="68"/>
    </location>
</feature>
<name>A0ABX6BJB1_9ACTN</name>
<organism evidence="2 3">
    <name type="scientific">Streptomyces cinereoruber</name>
    <dbReference type="NCBI Taxonomy" id="67260"/>
    <lineage>
        <taxon>Bacteria</taxon>
        <taxon>Bacillati</taxon>
        <taxon>Actinomycetota</taxon>
        <taxon>Actinomycetes</taxon>
        <taxon>Kitasatosporales</taxon>
        <taxon>Streptomycetaceae</taxon>
        <taxon>Streptomyces</taxon>
    </lineage>
</organism>